<gene>
    <name evidence="1" type="ORF">NQ176_g6288</name>
</gene>
<sequence>MSDYTLYTYFRSSCSGRLRIAFNLKNLEFKPVYINLLQGEQSSDEHRALNPSCTVPLLICHNDADLRIGQSVPAPEVDEDDMEAVDRETYKAREWDDFKDENRRGAGNTMNMG</sequence>
<comment type="caution">
    <text evidence="1">The sequence shown here is derived from an EMBL/GenBank/DDBJ whole genome shotgun (WGS) entry which is preliminary data.</text>
</comment>
<organism evidence="1 2">
    <name type="scientific">Zarea fungicola</name>
    <dbReference type="NCBI Taxonomy" id="93591"/>
    <lineage>
        <taxon>Eukaryota</taxon>
        <taxon>Fungi</taxon>
        <taxon>Dikarya</taxon>
        <taxon>Ascomycota</taxon>
        <taxon>Pezizomycotina</taxon>
        <taxon>Sordariomycetes</taxon>
        <taxon>Hypocreomycetidae</taxon>
        <taxon>Hypocreales</taxon>
        <taxon>Cordycipitaceae</taxon>
        <taxon>Zarea</taxon>
    </lineage>
</organism>
<protein>
    <submittedName>
        <fullName evidence="1">Uncharacterized protein</fullName>
    </submittedName>
</protein>
<dbReference type="Proteomes" id="UP001143910">
    <property type="component" value="Unassembled WGS sequence"/>
</dbReference>
<evidence type="ECO:0000313" key="2">
    <source>
        <dbReference type="Proteomes" id="UP001143910"/>
    </source>
</evidence>
<evidence type="ECO:0000313" key="1">
    <source>
        <dbReference type="EMBL" id="KAJ2973989.1"/>
    </source>
</evidence>
<name>A0ACC1N6D6_9HYPO</name>
<dbReference type="EMBL" id="JANJQO010000889">
    <property type="protein sequence ID" value="KAJ2973989.1"/>
    <property type="molecule type" value="Genomic_DNA"/>
</dbReference>
<reference evidence="1" key="1">
    <citation type="submission" date="2022-08" db="EMBL/GenBank/DDBJ databases">
        <title>Genome Sequence of Lecanicillium fungicola.</title>
        <authorList>
            <person name="Buettner E."/>
        </authorList>
    </citation>
    <scope>NUCLEOTIDE SEQUENCE</scope>
    <source>
        <strain evidence="1">Babe33</strain>
    </source>
</reference>
<keyword evidence="2" id="KW-1185">Reference proteome</keyword>
<accession>A0ACC1N6D6</accession>
<proteinExistence type="predicted"/>